<protein>
    <submittedName>
        <fullName evidence="4">Uncharacterized protein</fullName>
    </submittedName>
</protein>
<accession>A0A6C0E216</accession>
<sequence length="729" mass="85943">MSNNILELVMIVKNSGDILKNCLQENKKFIDHWTILDTGSTDNTKDIIKQELSDIPGNLYEDKFIDFSDARNKSIELSSKKCKYTIVLDDSYILHGGDKLRKFLSKSKQPCYTIRIGNYKNGFLQNEYTSNRIFKTSENFKYKYRVHEYLDVNKKDVYDINDLDVFINDIDSMEHKNRSVNRYNKDIKLLLLDFKDNPNDPRVIYYIAKTYYNLERYDDALFYFQKLKFKNIDIEYQFSFHYDSICTSFMINNDSNIMENSLTSLIQLNNKYFNSRKEIDYKLAVLYKDKGQIEWADQILNKIINCKKPKLINTILESDIYDFLIPYLYIDVKINLGQINLAIPQLKRLLELYPNNQPLLNIKYAICDNSINSSIKLSSNNKTIVFHTGGEQSIFKNWNPKGDSRISGSEHMAINLAQEFHKKGYRVFIIGSFEESILDIDNQCIHNGVEYIDYKYFSEFALKYEIDILIISRYTANLVYYDNIKSVYLWVHDVLPVTDDSNCFQIHKEKFKSIIAISNWQKDNIVSKLNIPEERIIVSRNAIHQKRFLKNHIEKTPFRFIYTSDPSRGLTNLINLIPFIKEKYPLTTLHIFVKKENVDYDTLKTIEKLDYVFIHGRVSQEQLAIEFMKSDIFFYPTDFKETYCITVLEAMCSKCLVVTVKLAALTEIVEGKGILCDYPFRDNIDELLDKLYFVLDRPVLKNYFINNAYNWGMAQTFDNLVNEWLNFFT</sequence>
<name>A0A6C0E216_9ZZZZ</name>
<dbReference type="Pfam" id="PF00534">
    <property type="entry name" value="Glycos_transf_1"/>
    <property type="match status" value="1"/>
</dbReference>
<reference evidence="4" key="1">
    <citation type="journal article" date="2020" name="Nature">
        <title>Giant virus diversity and host interactions through global metagenomics.</title>
        <authorList>
            <person name="Schulz F."/>
            <person name="Roux S."/>
            <person name="Paez-Espino D."/>
            <person name="Jungbluth S."/>
            <person name="Walsh D.A."/>
            <person name="Denef V.J."/>
            <person name="McMahon K.D."/>
            <person name="Konstantinidis K.T."/>
            <person name="Eloe-Fadrosh E.A."/>
            <person name="Kyrpides N.C."/>
            <person name="Woyke T."/>
        </authorList>
    </citation>
    <scope>NUCLEOTIDE SEQUENCE</scope>
    <source>
        <strain evidence="4">GVMAG-M-3300023179-111</strain>
    </source>
</reference>
<dbReference type="Pfam" id="PF00535">
    <property type="entry name" value="Glycos_transf_2"/>
    <property type="match status" value="1"/>
</dbReference>
<dbReference type="InterPro" id="IPR001173">
    <property type="entry name" value="Glyco_trans_2-like"/>
</dbReference>
<dbReference type="Gene3D" id="3.40.50.2000">
    <property type="entry name" value="Glycogen Phosphorylase B"/>
    <property type="match status" value="2"/>
</dbReference>
<dbReference type="EMBL" id="MN739719">
    <property type="protein sequence ID" value="QHT22661.1"/>
    <property type="molecule type" value="Genomic_DNA"/>
</dbReference>
<dbReference type="SUPFAM" id="SSF53448">
    <property type="entry name" value="Nucleotide-diphospho-sugar transferases"/>
    <property type="match status" value="1"/>
</dbReference>
<organism evidence="4">
    <name type="scientific">viral metagenome</name>
    <dbReference type="NCBI Taxonomy" id="1070528"/>
    <lineage>
        <taxon>unclassified sequences</taxon>
        <taxon>metagenomes</taxon>
        <taxon>organismal metagenomes</taxon>
    </lineage>
</organism>
<dbReference type="GO" id="GO:0009103">
    <property type="term" value="P:lipopolysaccharide biosynthetic process"/>
    <property type="evidence" value="ECO:0007669"/>
    <property type="project" value="TreeGrafter"/>
</dbReference>
<keyword evidence="1" id="KW-0808">Transferase</keyword>
<feature type="domain" description="Glycosyl transferase family 1" evidence="2">
    <location>
        <begin position="565"/>
        <end position="711"/>
    </location>
</feature>
<dbReference type="InterPro" id="IPR029044">
    <property type="entry name" value="Nucleotide-diphossugar_trans"/>
</dbReference>
<evidence type="ECO:0000256" key="1">
    <source>
        <dbReference type="ARBA" id="ARBA00022679"/>
    </source>
</evidence>
<proteinExistence type="predicted"/>
<evidence type="ECO:0000313" key="4">
    <source>
        <dbReference type="EMBL" id="QHT22661.1"/>
    </source>
</evidence>
<dbReference type="CDD" id="cd03801">
    <property type="entry name" value="GT4_PimA-like"/>
    <property type="match status" value="1"/>
</dbReference>
<dbReference type="AlphaFoldDB" id="A0A6C0E216"/>
<dbReference type="SUPFAM" id="SSF53756">
    <property type="entry name" value="UDP-Glycosyltransferase/glycogen phosphorylase"/>
    <property type="match status" value="1"/>
</dbReference>
<evidence type="ECO:0000259" key="3">
    <source>
        <dbReference type="Pfam" id="PF00535"/>
    </source>
</evidence>
<dbReference type="SUPFAM" id="SSF48452">
    <property type="entry name" value="TPR-like"/>
    <property type="match status" value="1"/>
</dbReference>
<dbReference type="InterPro" id="IPR001296">
    <property type="entry name" value="Glyco_trans_1"/>
</dbReference>
<dbReference type="PANTHER" id="PTHR46401:SF2">
    <property type="entry name" value="GLYCOSYLTRANSFERASE WBBK-RELATED"/>
    <property type="match status" value="1"/>
</dbReference>
<evidence type="ECO:0000259" key="2">
    <source>
        <dbReference type="Pfam" id="PF00534"/>
    </source>
</evidence>
<dbReference type="GO" id="GO:0016757">
    <property type="term" value="F:glycosyltransferase activity"/>
    <property type="evidence" value="ECO:0007669"/>
    <property type="project" value="InterPro"/>
</dbReference>
<dbReference type="Gene3D" id="1.25.40.10">
    <property type="entry name" value="Tetratricopeptide repeat domain"/>
    <property type="match status" value="1"/>
</dbReference>
<feature type="domain" description="Glycosyltransferase 2-like" evidence="3">
    <location>
        <begin position="9"/>
        <end position="140"/>
    </location>
</feature>
<dbReference type="PANTHER" id="PTHR46401">
    <property type="entry name" value="GLYCOSYLTRANSFERASE WBBK-RELATED"/>
    <property type="match status" value="1"/>
</dbReference>
<dbReference type="InterPro" id="IPR011990">
    <property type="entry name" value="TPR-like_helical_dom_sf"/>
</dbReference>